<evidence type="ECO:0000313" key="2">
    <source>
        <dbReference type="Proteomes" id="UP000282087"/>
    </source>
</evidence>
<accession>A0A3M6V7X2</accession>
<sequence>MPLLSSILTRRMLRFFASRTDNVSFGSSSTMTIGKTSRLYVSDGIDFFTEFEITARLSLKRAFIDENLATIEQSSHASPFSTVLTINLIILHALYRRRRQLKRPLDNPITAYELECAFHRLCNGRTTGSDSIPAELLKYGSELLAQPLAEIINHELTTSDNIYLGDGILLRYKERIYVLGIDLLRGFYTVNHNNFVSVLKTILDDEEFRLI</sequence>
<dbReference type="Proteomes" id="UP000282087">
    <property type="component" value="Unassembled WGS sequence"/>
</dbReference>
<dbReference type="VEuPathDB" id="FungiDB:DD237_007719"/>
<gene>
    <name evidence="1" type="ORF">DD238_007972</name>
</gene>
<comment type="caution">
    <text evidence="1">The sequence shown here is derived from an EMBL/GenBank/DDBJ whole genome shotgun (WGS) entry which is preliminary data.</text>
</comment>
<proteinExistence type="predicted"/>
<protein>
    <submittedName>
        <fullName evidence="1">Uncharacterized protein</fullName>
    </submittedName>
</protein>
<evidence type="ECO:0000313" key="1">
    <source>
        <dbReference type="EMBL" id="RMX61981.1"/>
    </source>
</evidence>
<dbReference type="EMBL" id="QLLG01000829">
    <property type="protein sequence ID" value="RMX61981.1"/>
    <property type="molecule type" value="Genomic_DNA"/>
</dbReference>
<dbReference type="AlphaFoldDB" id="A0A3M6V7X2"/>
<name>A0A3M6V7X2_9STRA</name>
<organism evidence="1 2">
    <name type="scientific">Peronospora effusa</name>
    <dbReference type="NCBI Taxonomy" id="542832"/>
    <lineage>
        <taxon>Eukaryota</taxon>
        <taxon>Sar</taxon>
        <taxon>Stramenopiles</taxon>
        <taxon>Oomycota</taxon>
        <taxon>Peronosporomycetes</taxon>
        <taxon>Peronosporales</taxon>
        <taxon>Peronosporaceae</taxon>
        <taxon>Peronospora</taxon>
    </lineage>
</organism>
<keyword evidence="2" id="KW-1185">Reference proteome</keyword>
<reference evidence="1 2" key="1">
    <citation type="submission" date="2018-06" db="EMBL/GenBank/DDBJ databases">
        <title>Comparative genomics of downy mildews reveals potential adaptations to biotrophy.</title>
        <authorList>
            <person name="Fletcher K."/>
            <person name="Klosterman S.J."/>
            <person name="Derevnina L."/>
            <person name="Martin F."/>
            <person name="Koike S."/>
            <person name="Reyes Chin-Wo S."/>
            <person name="Mou B."/>
            <person name="Michelmore R."/>
        </authorList>
    </citation>
    <scope>NUCLEOTIDE SEQUENCE [LARGE SCALE GENOMIC DNA]</scope>
    <source>
        <strain evidence="1 2">R14</strain>
    </source>
</reference>